<organism evidence="1 2">
    <name type="scientific">Crenichthys baileyi</name>
    <name type="common">White River springfish</name>
    <dbReference type="NCBI Taxonomy" id="28760"/>
    <lineage>
        <taxon>Eukaryota</taxon>
        <taxon>Metazoa</taxon>
        <taxon>Chordata</taxon>
        <taxon>Craniata</taxon>
        <taxon>Vertebrata</taxon>
        <taxon>Euteleostomi</taxon>
        <taxon>Actinopterygii</taxon>
        <taxon>Neopterygii</taxon>
        <taxon>Teleostei</taxon>
        <taxon>Neoteleostei</taxon>
        <taxon>Acanthomorphata</taxon>
        <taxon>Ovalentaria</taxon>
        <taxon>Atherinomorphae</taxon>
        <taxon>Cyprinodontiformes</taxon>
        <taxon>Goodeidae</taxon>
        <taxon>Crenichthys</taxon>
    </lineage>
</organism>
<comment type="caution">
    <text evidence="1">The sequence shown here is derived from an EMBL/GenBank/DDBJ whole genome shotgun (WGS) entry which is preliminary data.</text>
</comment>
<evidence type="ECO:0000313" key="1">
    <source>
        <dbReference type="EMBL" id="KAK5616719.1"/>
    </source>
</evidence>
<reference evidence="1 2" key="1">
    <citation type="submission" date="2021-06" db="EMBL/GenBank/DDBJ databases">
        <authorList>
            <person name="Palmer J.M."/>
        </authorList>
    </citation>
    <scope>NUCLEOTIDE SEQUENCE [LARGE SCALE GENOMIC DNA]</scope>
    <source>
        <strain evidence="1 2">MEX-2019</strain>
        <tissue evidence="1">Muscle</tissue>
    </source>
</reference>
<keyword evidence="2" id="KW-1185">Reference proteome</keyword>
<proteinExistence type="predicted"/>
<accession>A0AAV9S6X2</accession>
<sequence length="77" mass="8298">MKAGSPPHLLQFQCRAPSSNISALHPPDSTLLLLLGSSAGGWRLVAPKTLTMHGLGSWLIAEDLPAPRRPYPRMTRG</sequence>
<gene>
    <name evidence="1" type="ORF">CRENBAI_025921</name>
</gene>
<name>A0AAV9S6X2_9TELE</name>
<protein>
    <submittedName>
        <fullName evidence="1">Uncharacterized protein</fullName>
    </submittedName>
</protein>
<dbReference type="AlphaFoldDB" id="A0AAV9S6X2"/>
<dbReference type="EMBL" id="JAHHUM010000874">
    <property type="protein sequence ID" value="KAK5616719.1"/>
    <property type="molecule type" value="Genomic_DNA"/>
</dbReference>
<dbReference type="Proteomes" id="UP001311232">
    <property type="component" value="Unassembled WGS sequence"/>
</dbReference>
<evidence type="ECO:0000313" key="2">
    <source>
        <dbReference type="Proteomes" id="UP001311232"/>
    </source>
</evidence>